<gene>
    <name evidence="2" type="ORF">AQ490_05305</name>
</gene>
<keyword evidence="3" id="KW-1185">Reference proteome</keyword>
<dbReference type="PANTHER" id="PTHR41775:SF1">
    <property type="entry name" value="PEPTIDASE M6-LIKE DOMAIN-CONTAINING PROTEIN"/>
    <property type="match status" value="1"/>
</dbReference>
<organism evidence="2 3">
    <name type="scientific">Wenjunlia vitaminophila</name>
    <name type="common">Streptomyces vitaminophilus</name>
    <dbReference type="NCBI Taxonomy" id="76728"/>
    <lineage>
        <taxon>Bacteria</taxon>
        <taxon>Bacillati</taxon>
        <taxon>Actinomycetota</taxon>
        <taxon>Actinomycetes</taxon>
        <taxon>Kitasatosporales</taxon>
        <taxon>Streptomycetaceae</taxon>
        <taxon>Wenjunlia</taxon>
    </lineage>
</organism>
<dbReference type="STRING" id="76728.AQ490_05305"/>
<dbReference type="PANTHER" id="PTHR41775">
    <property type="entry name" value="SECRETED PROTEIN-RELATED"/>
    <property type="match status" value="1"/>
</dbReference>
<evidence type="ECO:0008006" key="4">
    <source>
        <dbReference type="Google" id="ProtNLM"/>
    </source>
</evidence>
<evidence type="ECO:0000313" key="2">
    <source>
        <dbReference type="EMBL" id="KRV47929.1"/>
    </source>
</evidence>
<dbReference type="NCBIfam" id="TIGR03296">
    <property type="entry name" value="M6dom_TIGR03296"/>
    <property type="match status" value="1"/>
</dbReference>
<accession>A0A0T6LPQ3</accession>
<evidence type="ECO:0000256" key="1">
    <source>
        <dbReference type="SAM" id="SignalP"/>
    </source>
</evidence>
<dbReference type="GO" id="GO:0008233">
    <property type="term" value="F:peptidase activity"/>
    <property type="evidence" value="ECO:0007669"/>
    <property type="project" value="InterPro"/>
</dbReference>
<evidence type="ECO:0000313" key="3">
    <source>
        <dbReference type="Proteomes" id="UP000050867"/>
    </source>
</evidence>
<name>A0A0T6LPQ3_WENVI</name>
<dbReference type="GO" id="GO:0006508">
    <property type="term" value="P:proteolysis"/>
    <property type="evidence" value="ECO:0007669"/>
    <property type="project" value="InterPro"/>
</dbReference>
<dbReference type="eggNOG" id="COG0167">
    <property type="taxonomic scope" value="Bacteria"/>
</dbReference>
<dbReference type="OrthoDB" id="8780795at2"/>
<feature type="signal peptide" evidence="1">
    <location>
        <begin position="1"/>
        <end position="19"/>
    </location>
</feature>
<reference evidence="2 3" key="1">
    <citation type="submission" date="2015-10" db="EMBL/GenBank/DDBJ databases">
        <title>Draft genome sequence of pyrrolomycin-producing Streptomyces vitaminophilus.</title>
        <authorList>
            <person name="Graham D.E."/>
            <person name="Mahan K.M."/>
            <person name="Klingeman D.M."/>
            <person name="Hettich R.L."/>
            <person name="Parry R.J."/>
        </authorList>
    </citation>
    <scope>NUCLEOTIDE SEQUENCE [LARGE SCALE GENOMIC DNA]</scope>
    <source>
        <strain evidence="2 3">ATCC 31673</strain>
    </source>
</reference>
<dbReference type="Proteomes" id="UP000050867">
    <property type="component" value="Unassembled WGS sequence"/>
</dbReference>
<proteinExistence type="predicted"/>
<dbReference type="AlphaFoldDB" id="A0A0T6LPQ3"/>
<protein>
    <recommendedName>
        <fullName evidence="4">M6 family metalloprotease domain-containing protein</fullName>
    </recommendedName>
</protein>
<feature type="chain" id="PRO_5039333286" description="M6 family metalloprotease domain-containing protein" evidence="1">
    <location>
        <begin position="20"/>
        <end position="403"/>
    </location>
</feature>
<dbReference type="InterPro" id="IPR008757">
    <property type="entry name" value="Peptidase_M6-like_domain"/>
</dbReference>
<dbReference type="EMBL" id="LLZU01000035">
    <property type="protein sequence ID" value="KRV47929.1"/>
    <property type="molecule type" value="Genomic_DNA"/>
</dbReference>
<sequence length="403" mass="44980">MVRRARTAAVILAVATTTAAPVATPPFTGRYVPDRTGHPCALRAVPGVTMSEGFPPDHSVYARATGRVRALVLFVDFPDAQAPSSAQHRYREFFPAATRWFDTSSYGKLDYQPHPVMKYFRMPRSFSAYGVERGYGWPVHERMMQDLLTVADPEIDFSRYDLVNVLVTPNAGPPAQRSVLSVTWTGATAAVSDEGARLDKVSVLYSHDAAGHRVLNHENAHIFGLPDLYAERDFRRTDQWAGQWDMMSLDWGLHGDFLAWHKWKLGWIDDRQVDCVYRRGTTEHTVTPVELPGGTKLVVIPVHDSGAFALEVRSRHGNDRAGCREGVLLYWVRTDVPSGQGPVRVLDANPDTEACSDSSVGFNSRNDAPFGVGQEYRHEPTRTLVKVVSRDRQGRYTVRVTKG</sequence>
<keyword evidence="1" id="KW-0732">Signal</keyword>
<comment type="caution">
    <text evidence="2">The sequence shown here is derived from an EMBL/GenBank/DDBJ whole genome shotgun (WGS) entry which is preliminary data.</text>
</comment>